<name>A0AAW4BRW8_VIBAN</name>
<dbReference type="AlphaFoldDB" id="A0AAW4BRW8"/>
<dbReference type="Proteomes" id="UP000786185">
    <property type="component" value="Unassembled WGS sequence"/>
</dbReference>
<protein>
    <recommendedName>
        <fullName evidence="3">Thymidylate kinase</fullName>
    </recommendedName>
</protein>
<reference evidence="1" key="1">
    <citation type="journal article" date="2021" name="PeerJ">
        <title>Analysis of 44 Vibrio anguillarum genomes reveals high genetic diversity.</title>
        <authorList>
            <person name="Hansen M.J."/>
            <person name="Dalsgaard I."/>
        </authorList>
    </citation>
    <scope>NUCLEOTIDE SEQUENCE</scope>
    <source>
        <strain evidence="1">850617-1/1</strain>
    </source>
</reference>
<dbReference type="InterPro" id="IPR027417">
    <property type="entry name" value="P-loop_NTPase"/>
</dbReference>
<feature type="non-terminal residue" evidence="1">
    <location>
        <position position="1"/>
    </location>
</feature>
<dbReference type="EMBL" id="SCLC01002012">
    <property type="protein sequence ID" value="MBF4438378.1"/>
    <property type="molecule type" value="Genomic_DNA"/>
</dbReference>
<accession>A0AAW4BRW8</accession>
<proteinExistence type="predicted"/>
<evidence type="ECO:0000313" key="2">
    <source>
        <dbReference type="Proteomes" id="UP000786185"/>
    </source>
</evidence>
<organism evidence="1 2">
    <name type="scientific">Vibrio anguillarum</name>
    <name type="common">Listonella anguillarum</name>
    <dbReference type="NCBI Taxonomy" id="55601"/>
    <lineage>
        <taxon>Bacteria</taxon>
        <taxon>Pseudomonadati</taxon>
        <taxon>Pseudomonadota</taxon>
        <taxon>Gammaproteobacteria</taxon>
        <taxon>Vibrionales</taxon>
        <taxon>Vibrionaceae</taxon>
        <taxon>Vibrio</taxon>
    </lineage>
</organism>
<dbReference type="Gene3D" id="3.40.50.300">
    <property type="entry name" value="P-loop containing nucleotide triphosphate hydrolases"/>
    <property type="match status" value="1"/>
</dbReference>
<gene>
    <name evidence="1" type="ORF">ERJ77_28600</name>
</gene>
<comment type="caution">
    <text evidence="1">The sequence shown here is derived from an EMBL/GenBank/DDBJ whole genome shotgun (WGS) entry which is preliminary data.</text>
</comment>
<evidence type="ECO:0008006" key="3">
    <source>
        <dbReference type="Google" id="ProtNLM"/>
    </source>
</evidence>
<sequence length="142" mass="16337">IAIERKAAAIKAQAYSKNGYIVITDRYPSLEYGKMDSPRITKNTQKSCIYNFLHNIERKYYEAIPASNFSVKLNIPVETAVYRNSIRVKPGKETDNEIRARYLVNSDFKPKTLELLDIDASQCIDAVRDEIVNIIFKELDNE</sequence>
<evidence type="ECO:0000313" key="1">
    <source>
        <dbReference type="EMBL" id="MBF4438378.1"/>
    </source>
</evidence>